<protein>
    <submittedName>
        <fullName evidence="3">Uncharacterized protein</fullName>
    </submittedName>
</protein>
<accession>A0A914Z973</accession>
<feature type="region of interest" description="Disordered" evidence="1">
    <location>
        <begin position="70"/>
        <end position="102"/>
    </location>
</feature>
<evidence type="ECO:0000313" key="3">
    <source>
        <dbReference type="WBParaSite" id="PSU_v2.g8366.t1"/>
    </source>
</evidence>
<dbReference type="Proteomes" id="UP000887577">
    <property type="component" value="Unplaced"/>
</dbReference>
<keyword evidence="2" id="KW-1185">Reference proteome</keyword>
<organism evidence="2 3">
    <name type="scientific">Panagrolaimus superbus</name>
    <dbReference type="NCBI Taxonomy" id="310955"/>
    <lineage>
        <taxon>Eukaryota</taxon>
        <taxon>Metazoa</taxon>
        <taxon>Ecdysozoa</taxon>
        <taxon>Nematoda</taxon>
        <taxon>Chromadorea</taxon>
        <taxon>Rhabditida</taxon>
        <taxon>Tylenchina</taxon>
        <taxon>Panagrolaimomorpha</taxon>
        <taxon>Panagrolaimoidea</taxon>
        <taxon>Panagrolaimidae</taxon>
        <taxon>Panagrolaimus</taxon>
    </lineage>
</organism>
<evidence type="ECO:0000256" key="1">
    <source>
        <dbReference type="SAM" id="MobiDB-lite"/>
    </source>
</evidence>
<evidence type="ECO:0000313" key="2">
    <source>
        <dbReference type="Proteomes" id="UP000887577"/>
    </source>
</evidence>
<name>A0A914Z973_9BILA</name>
<feature type="compositionally biased region" description="Polar residues" evidence="1">
    <location>
        <begin position="81"/>
        <end position="102"/>
    </location>
</feature>
<reference evidence="3" key="1">
    <citation type="submission" date="2022-11" db="UniProtKB">
        <authorList>
            <consortium name="WormBaseParasite"/>
        </authorList>
    </citation>
    <scope>IDENTIFICATION</scope>
</reference>
<dbReference type="WBParaSite" id="PSU_v2.g8366.t1">
    <property type="protein sequence ID" value="PSU_v2.g8366.t1"/>
    <property type="gene ID" value="PSU_v2.g8366"/>
</dbReference>
<sequence>MYRNWLNNRRGGSSIESGPDISFHCSLSTSPSVTAREFMYANFHSPDPSIQSFKFSFPLPSPDLRSIANAARSARRIRSAPTSLPVSPSDEFSPTSFPSTSVRRQTSFRLPYASSNVQATKYSTSYSKA</sequence>
<proteinExistence type="predicted"/>
<dbReference type="AlphaFoldDB" id="A0A914Z973"/>